<organism evidence="2 3">
    <name type="scientific">Microvirga tunisiensis</name>
    <dbReference type="NCBI Taxonomy" id="2108360"/>
    <lineage>
        <taxon>Bacteria</taxon>
        <taxon>Pseudomonadati</taxon>
        <taxon>Pseudomonadota</taxon>
        <taxon>Alphaproteobacteria</taxon>
        <taxon>Hyphomicrobiales</taxon>
        <taxon>Methylobacteriaceae</taxon>
        <taxon>Microvirga</taxon>
    </lineage>
</organism>
<keyword evidence="3" id="KW-1185">Reference proteome</keyword>
<feature type="domain" description="HD" evidence="1">
    <location>
        <begin position="19"/>
        <end position="63"/>
    </location>
</feature>
<name>A0A5N7MYX8_9HYPH</name>
<dbReference type="Gene3D" id="1.10.3210.10">
    <property type="entry name" value="Hypothetical protein af1432"/>
    <property type="match status" value="1"/>
</dbReference>
<sequence length="73" mass="8293">MTTEALETIRRQLAFLSELDRLKSVIRQSPLINRTRRENSAEHSWHLAMFALVLSEHVEDVDALHGNIGKSPG</sequence>
<dbReference type="InterPro" id="IPR006674">
    <property type="entry name" value="HD_domain"/>
</dbReference>
<dbReference type="Pfam" id="PF13023">
    <property type="entry name" value="HD_3"/>
    <property type="match status" value="1"/>
</dbReference>
<dbReference type="EMBL" id="VOSK01000793">
    <property type="protein sequence ID" value="MPR31569.1"/>
    <property type="molecule type" value="Genomic_DNA"/>
</dbReference>
<gene>
    <name evidence="2" type="ORF">FS320_43730</name>
</gene>
<accession>A0A5N7MYX8</accession>
<dbReference type="Proteomes" id="UP000403266">
    <property type="component" value="Unassembled WGS sequence"/>
</dbReference>
<evidence type="ECO:0000313" key="3">
    <source>
        <dbReference type="Proteomes" id="UP000403266"/>
    </source>
</evidence>
<reference evidence="2 3" key="1">
    <citation type="journal article" date="2019" name="Syst. Appl. Microbiol.">
        <title>Microvirga tunisiensis sp. nov., a root nodule symbiotic bacterium isolated from Lupinus micranthus and L. luteus grown in Northern Tunisia.</title>
        <authorList>
            <person name="Msaddak A."/>
            <person name="Rejili M."/>
            <person name="Duran D."/>
            <person name="Mars M."/>
            <person name="Palacios J.M."/>
            <person name="Ruiz-Argueso T."/>
            <person name="Rey L."/>
            <person name="Imperial J."/>
        </authorList>
    </citation>
    <scope>NUCLEOTIDE SEQUENCE [LARGE SCALE GENOMIC DNA]</scope>
    <source>
        <strain evidence="2 3">Lmie10</strain>
    </source>
</reference>
<comment type="caution">
    <text evidence="2">The sequence shown here is derived from an EMBL/GenBank/DDBJ whole genome shotgun (WGS) entry which is preliminary data.</text>
</comment>
<dbReference type="SUPFAM" id="SSF109604">
    <property type="entry name" value="HD-domain/PDEase-like"/>
    <property type="match status" value="1"/>
</dbReference>
<evidence type="ECO:0000259" key="1">
    <source>
        <dbReference type="Pfam" id="PF13023"/>
    </source>
</evidence>
<dbReference type="AlphaFoldDB" id="A0A5N7MYX8"/>
<proteinExistence type="predicted"/>
<evidence type="ECO:0000313" key="2">
    <source>
        <dbReference type="EMBL" id="MPR31569.1"/>
    </source>
</evidence>
<protein>
    <submittedName>
        <fullName evidence="2">HD domain-containing protein</fullName>
    </submittedName>
</protein>